<dbReference type="RefSeq" id="WP_146374498.1">
    <property type="nucleotide sequence ID" value="NZ_SJPP01000006.1"/>
</dbReference>
<gene>
    <name evidence="1" type="ORF">CA54_61210</name>
</gene>
<organism evidence="1 2">
    <name type="scientific">Symmachiella macrocystis</name>
    <dbReference type="NCBI Taxonomy" id="2527985"/>
    <lineage>
        <taxon>Bacteria</taxon>
        <taxon>Pseudomonadati</taxon>
        <taxon>Planctomycetota</taxon>
        <taxon>Planctomycetia</taxon>
        <taxon>Planctomycetales</taxon>
        <taxon>Planctomycetaceae</taxon>
        <taxon>Symmachiella</taxon>
    </lineage>
</organism>
<keyword evidence="2" id="KW-1185">Reference proteome</keyword>
<reference evidence="1 2" key="1">
    <citation type="submission" date="2019-02" db="EMBL/GenBank/DDBJ databases">
        <title>Deep-cultivation of Planctomycetes and their phenomic and genomic characterization uncovers novel biology.</title>
        <authorList>
            <person name="Wiegand S."/>
            <person name="Jogler M."/>
            <person name="Boedeker C."/>
            <person name="Pinto D."/>
            <person name="Vollmers J."/>
            <person name="Rivas-Marin E."/>
            <person name="Kohn T."/>
            <person name="Peeters S.H."/>
            <person name="Heuer A."/>
            <person name="Rast P."/>
            <person name="Oberbeckmann S."/>
            <person name="Bunk B."/>
            <person name="Jeske O."/>
            <person name="Meyerdierks A."/>
            <person name="Storesund J.E."/>
            <person name="Kallscheuer N."/>
            <person name="Luecker S."/>
            <person name="Lage O.M."/>
            <person name="Pohl T."/>
            <person name="Merkel B.J."/>
            <person name="Hornburger P."/>
            <person name="Mueller R.-W."/>
            <person name="Bruemmer F."/>
            <person name="Labrenz M."/>
            <person name="Spormann A.M."/>
            <person name="Op Den Camp H."/>
            <person name="Overmann J."/>
            <person name="Amann R."/>
            <person name="Jetten M.S.M."/>
            <person name="Mascher T."/>
            <person name="Medema M.H."/>
            <person name="Devos D.P."/>
            <person name="Kaster A.-K."/>
            <person name="Ovreas L."/>
            <person name="Rohde M."/>
            <person name="Galperin M.Y."/>
            <person name="Jogler C."/>
        </authorList>
    </citation>
    <scope>NUCLEOTIDE SEQUENCE [LARGE SCALE GENOMIC DNA]</scope>
    <source>
        <strain evidence="1 2">CA54</strain>
    </source>
</reference>
<accession>A0A5C6AU85</accession>
<protein>
    <submittedName>
        <fullName evidence="1">Uncharacterized protein</fullName>
    </submittedName>
</protein>
<dbReference type="Proteomes" id="UP000320735">
    <property type="component" value="Unassembled WGS sequence"/>
</dbReference>
<dbReference type="AlphaFoldDB" id="A0A5C6AU85"/>
<dbReference type="EMBL" id="SJPP01000006">
    <property type="protein sequence ID" value="TWU03037.1"/>
    <property type="molecule type" value="Genomic_DNA"/>
</dbReference>
<evidence type="ECO:0000313" key="2">
    <source>
        <dbReference type="Proteomes" id="UP000320735"/>
    </source>
</evidence>
<name>A0A5C6AU85_9PLAN</name>
<proteinExistence type="predicted"/>
<evidence type="ECO:0000313" key="1">
    <source>
        <dbReference type="EMBL" id="TWU03037.1"/>
    </source>
</evidence>
<dbReference type="OrthoDB" id="284135at2"/>
<sequence>MSLSIGKEVAALKKMTVKELRDKYAELFDDETRTGNKRE</sequence>
<comment type="caution">
    <text evidence="1">The sequence shown here is derived from an EMBL/GenBank/DDBJ whole genome shotgun (WGS) entry which is preliminary data.</text>
</comment>